<dbReference type="SUPFAM" id="SSF55729">
    <property type="entry name" value="Acyl-CoA N-acyltransferases (Nat)"/>
    <property type="match status" value="1"/>
</dbReference>
<dbReference type="EMBL" id="JADBEM010000001">
    <property type="protein sequence ID" value="MBE1608373.1"/>
    <property type="molecule type" value="Genomic_DNA"/>
</dbReference>
<dbReference type="InterPro" id="IPR016181">
    <property type="entry name" value="Acyl_CoA_acyltransferase"/>
</dbReference>
<comment type="caution">
    <text evidence="2">The sequence shown here is derived from an EMBL/GenBank/DDBJ whole genome shotgun (WGS) entry which is preliminary data.</text>
</comment>
<evidence type="ECO:0000259" key="1">
    <source>
        <dbReference type="Pfam" id="PF00583"/>
    </source>
</evidence>
<sequence length="316" mass="34448">MDLGIPAARELGRCFLAAQHPLTRLWVDDAVRLNMLAEQCADDVQLATDLDVAASRAQRFAPGLPAEALLNRWTAANDDLNAMLSMRWEGGDPNKPFVDATVTSRPLTGDDLPVLVRAGAEVFGALRPRYLRLWSAAPPGRFVGTRPDRRFLAAPVGGLRAGFEQSVPSELMLTPTRDLDHYQDASAAYDDIDHEHRAHAEQAQIASRRALEQSLRAGTLFDIAVEGHWAGYVSVRTKGESLGMPAYVVQELVLATKFRGRGYGPHLTTLLARALPDETRVLVGAVHARNRGARQAAERGGRTDVGGWIQVPHKTG</sequence>
<feature type="domain" description="N-acetyltransferase" evidence="1">
    <location>
        <begin position="201"/>
        <end position="299"/>
    </location>
</feature>
<proteinExistence type="predicted"/>
<keyword evidence="3" id="KW-1185">Reference proteome</keyword>
<dbReference type="Pfam" id="PF00583">
    <property type="entry name" value="Acetyltransf_1"/>
    <property type="match status" value="1"/>
</dbReference>
<evidence type="ECO:0000313" key="2">
    <source>
        <dbReference type="EMBL" id="MBE1608373.1"/>
    </source>
</evidence>
<protein>
    <submittedName>
        <fullName evidence="2">L-amino acid N-acyltransferase YncA</fullName>
    </submittedName>
</protein>
<accession>A0A927RLZ3</accession>
<organism evidence="2 3">
    <name type="scientific">Actinopolymorpha pittospori</name>
    <dbReference type="NCBI Taxonomy" id="648752"/>
    <lineage>
        <taxon>Bacteria</taxon>
        <taxon>Bacillati</taxon>
        <taxon>Actinomycetota</taxon>
        <taxon>Actinomycetes</taxon>
        <taxon>Propionibacteriales</taxon>
        <taxon>Actinopolymorphaceae</taxon>
        <taxon>Actinopolymorpha</taxon>
    </lineage>
</organism>
<reference evidence="2" key="1">
    <citation type="submission" date="2020-10" db="EMBL/GenBank/DDBJ databases">
        <title>Sequencing the genomes of 1000 actinobacteria strains.</title>
        <authorList>
            <person name="Klenk H.-P."/>
        </authorList>
    </citation>
    <scope>NUCLEOTIDE SEQUENCE</scope>
    <source>
        <strain evidence="2">DSM 45354</strain>
    </source>
</reference>
<dbReference type="InterPro" id="IPR000182">
    <property type="entry name" value="GNAT_dom"/>
</dbReference>
<dbReference type="RefSeq" id="WP_238361617.1">
    <property type="nucleotide sequence ID" value="NZ_BAABJL010000134.1"/>
</dbReference>
<name>A0A927RLZ3_9ACTN</name>
<evidence type="ECO:0000313" key="3">
    <source>
        <dbReference type="Proteomes" id="UP000638648"/>
    </source>
</evidence>
<dbReference type="AlphaFoldDB" id="A0A927RLZ3"/>
<dbReference type="GO" id="GO:0016747">
    <property type="term" value="F:acyltransferase activity, transferring groups other than amino-acyl groups"/>
    <property type="evidence" value="ECO:0007669"/>
    <property type="project" value="InterPro"/>
</dbReference>
<dbReference type="Proteomes" id="UP000638648">
    <property type="component" value="Unassembled WGS sequence"/>
</dbReference>
<dbReference type="Gene3D" id="3.40.630.30">
    <property type="match status" value="1"/>
</dbReference>
<gene>
    <name evidence="2" type="ORF">HEB94_005221</name>
</gene>